<dbReference type="AlphaFoldDB" id="A0A0S4V4T0"/>
<feature type="transmembrane region" description="Helical" evidence="2">
    <location>
        <begin position="126"/>
        <end position="144"/>
    </location>
</feature>
<dbReference type="SUPFAM" id="SSF103481">
    <property type="entry name" value="Multidrug resistance efflux transporter EmrE"/>
    <property type="match status" value="1"/>
</dbReference>
<feature type="compositionally biased region" description="Basic and acidic residues" evidence="1">
    <location>
        <begin position="308"/>
        <end position="321"/>
    </location>
</feature>
<feature type="region of interest" description="Disordered" evidence="1">
    <location>
        <begin position="300"/>
        <end position="321"/>
    </location>
</feature>
<feature type="transmembrane region" description="Helical" evidence="2">
    <location>
        <begin position="70"/>
        <end position="92"/>
    </location>
</feature>
<reference evidence="4" key="1">
    <citation type="submission" date="2015-10" db="EMBL/GenBank/DDBJ databases">
        <authorList>
            <person name="Gilbert D.G."/>
        </authorList>
    </citation>
    <scope>NUCLEOTIDE SEQUENCE</scope>
    <source>
        <strain evidence="4">Phyl III-seqv23</strain>
    </source>
</reference>
<feature type="transmembrane region" description="Helical" evidence="2">
    <location>
        <begin position="251"/>
        <end position="271"/>
    </location>
</feature>
<dbReference type="InterPro" id="IPR000620">
    <property type="entry name" value="EamA_dom"/>
</dbReference>
<accession>A0A0S4V4T0</accession>
<evidence type="ECO:0000259" key="3">
    <source>
        <dbReference type="Pfam" id="PF00892"/>
    </source>
</evidence>
<feature type="transmembrane region" description="Helical" evidence="2">
    <location>
        <begin position="98"/>
        <end position="119"/>
    </location>
</feature>
<protein>
    <submittedName>
        <fullName evidence="4">Metabolite and drug efflux pump</fullName>
    </submittedName>
</protein>
<feature type="transmembrane region" description="Helical" evidence="2">
    <location>
        <begin position="164"/>
        <end position="181"/>
    </location>
</feature>
<keyword evidence="2" id="KW-1133">Transmembrane helix</keyword>
<name>A0A0S4V4T0_RALSL</name>
<proteinExistence type="predicted"/>
<feature type="transmembrane region" description="Helical" evidence="2">
    <location>
        <begin position="12"/>
        <end position="30"/>
    </location>
</feature>
<sequence length="321" mass="34374">MQAGVMQSKRKATLIGLIAVVLWSSIVGLLRGVSASLGAVGGAAMMYTVVSIFLLFSVGFIKVNAFPRRYLVWGSILFVSYELCLSLSIGYANSDRQAIEVGMVNYLWPTFTMLFAIAFNRQPSNLLIIPGVLVAILGICQVLGGDQGLDFAGMAANIQDNPLSYGLALSGALIWAAYCAVTSRMAEGKNGITLFFMLTALVLWIKYLATGGGAMHFSYQAILYLVMAACAMGFGYAAWNVGILHGNVTVLAGASYFIPVFSAALAATLLRTPLSSAFWKGASMVCAGSILCWLATRGQRSTAPSSPERARWHAHERIHEQ</sequence>
<gene>
    <name evidence="4" type="primary">yddG</name>
    <name evidence="4" type="ORF">RUN1985_v1_290259</name>
</gene>
<evidence type="ECO:0000313" key="4">
    <source>
        <dbReference type="EMBL" id="CUV29109.1"/>
    </source>
</evidence>
<dbReference type="InterPro" id="IPR037185">
    <property type="entry name" value="EmrE-like"/>
</dbReference>
<organism evidence="4">
    <name type="scientific">Ralstonia solanacearum</name>
    <name type="common">Pseudomonas solanacearum</name>
    <dbReference type="NCBI Taxonomy" id="305"/>
    <lineage>
        <taxon>Bacteria</taxon>
        <taxon>Pseudomonadati</taxon>
        <taxon>Pseudomonadota</taxon>
        <taxon>Betaproteobacteria</taxon>
        <taxon>Burkholderiales</taxon>
        <taxon>Burkholderiaceae</taxon>
        <taxon>Ralstonia</taxon>
        <taxon>Ralstonia solanacearum species complex</taxon>
    </lineage>
</organism>
<dbReference type="GO" id="GO:0016020">
    <property type="term" value="C:membrane"/>
    <property type="evidence" value="ECO:0007669"/>
    <property type="project" value="InterPro"/>
</dbReference>
<feature type="transmembrane region" description="Helical" evidence="2">
    <location>
        <begin position="193"/>
        <end position="209"/>
    </location>
</feature>
<feature type="domain" description="EamA" evidence="3">
    <location>
        <begin position="165"/>
        <end position="291"/>
    </location>
</feature>
<keyword evidence="2" id="KW-0812">Transmembrane</keyword>
<evidence type="ECO:0000256" key="2">
    <source>
        <dbReference type="SAM" id="Phobius"/>
    </source>
</evidence>
<feature type="transmembrane region" description="Helical" evidence="2">
    <location>
        <begin position="36"/>
        <end position="58"/>
    </location>
</feature>
<feature type="transmembrane region" description="Helical" evidence="2">
    <location>
        <begin position="221"/>
        <end position="239"/>
    </location>
</feature>
<dbReference type="Pfam" id="PF00892">
    <property type="entry name" value="EamA"/>
    <property type="match status" value="1"/>
</dbReference>
<keyword evidence="2" id="KW-0472">Membrane</keyword>
<dbReference type="EMBL" id="LN899824">
    <property type="protein sequence ID" value="CUV29109.1"/>
    <property type="molecule type" value="Genomic_DNA"/>
</dbReference>
<evidence type="ECO:0000256" key="1">
    <source>
        <dbReference type="SAM" id="MobiDB-lite"/>
    </source>
</evidence>
<dbReference type="NCBIfam" id="NF008676">
    <property type="entry name" value="PRK11689.1"/>
    <property type="match status" value="1"/>
</dbReference>